<comment type="caution">
    <text evidence="2">The sequence shown here is derived from an EMBL/GenBank/DDBJ whole genome shotgun (WGS) entry which is preliminary data.</text>
</comment>
<proteinExistence type="predicted"/>
<evidence type="ECO:0000256" key="1">
    <source>
        <dbReference type="SAM" id="Phobius"/>
    </source>
</evidence>
<keyword evidence="1" id="KW-0812">Transmembrane</keyword>
<protein>
    <submittedName>
        <fullName evidence="2">Membrane protein</fullName>
    </submittedName>
</protein>
<organism evidence="2 3">
    <name type="scientific">Candidatus Thiomargarita nelsonii</name>
    <dbReference type="NCBI Taxonomy" id="1003181"/>
    <lineage>
        <taxon>Bacteria</taxon>
        <taxon>Pseudomonadati</taxon>
        <taxon>Pseudomonadota</taxon>
        <taxon>Gammaproteobacteria</taxon>
        <taxon>Thiotrichales</taxon>
        <taxon>Thiotrichaceae</taxon>
        <taxon>Thiomargarita</taxon>
    </lineage>
</organism>
<feature type="transmembrane region" description="Helical" evidence="1">
    <location>
        <begin position="35"/>
        <end position="59"/>
    </location>
</feature>
<feature type="transmembrane region" description="Helical" evidence="1">
    <location>
        <begin position="6"/>
        <end position="23"/>
    </location>
</feature>
<keyword evidence="3" id="KW-1185">Reference proteome</keyword>
<dbReference type="EMBL" id="LUTY01000350">
    <property type="protein sequence ID" value="OAD23472.1"/>
    <property type="molecule type" value="Genomic_DNA"/>
</dbReference>
<reference evidence="2 3" key="1">
    <citation type="submission" date="2016-05" db="EMBL/GenBank/DDBJ databases">
        <title>Single-cell genome of chain-forming Candidatus Thiomargarita nelsonii and comparison to other large sulfur-oxidizing bacteria.</title>
        <authorList>
            <person name="Winkel M."/>
            <person name="Salman V."/>
            <person name="Woyke T."/>
            <person name="Schulz-Vogt H."/>
            <person name="Richter M."/>
            <person name="Flood B."/>
            <person name="Bailey J."/>
            <person name="Amann R."/>
            <person name="Mussmann M."/>
        </authorList>
    </citation>
    <scope>NUCLEOTIDE SEQUENCE [LARGE SCALE GENOMIC DNA]</scope>
    <source>
        <strain evidence="2 3">THI036</strain>
    </source>
</reference>
<dbReference type="Proteomes" id="UP000076962">
    <property type="component" value="Unassembled WGS sequence"/>
</dbReference>
<dbReference type="AlphaFoldDB" id="A0A176S5Q8"/>
<keyword evidence="1" id="KW-1133">Transmembrane helix</keyword>
<name>A0A176S5Q8_9GAMM</name>
<gene>
    <name evidence="2" type="ORF">THIOM_000699</name>
</gene>
<keyword evidence="1" id="KW-0472">Membrane</keyword>
<evidence type="ECO:0000313" key="2">
    <source>
        <dbReference type="EMBL" id="OAD23472.1"/>
    </source>
</evidence>
<evidence type="ECO:0000313" key="3">
    <source>
        <dbReference type="Proteomes" id="UP000076962"/>
    </source>
</evidence>
<sequence>MESINLFLFLWLTVTVLVLVVYITEMVKVSRKTGLISYLISAVSSTVIVIFVIVLSVVAQFL</sequence>
<accession>A0A176S5Q8</accession>